<dbReference type="EMBL" id="VULR01000009">
    <property type="protein sequence ID" value="MSS43561.1"/>
    <property type="molecule type" value="Genomic_DNA"/>
</dbReference>
<dbReference type="Gene3D" id="3.50.50.60">
    <property type="entry name" value="FAD/NAD(P)-binding domain"/>
    <property type="match status" value="2"/>
</dbReference>
<comment type="caution">
    <text evidence="6">The sequence shown here is derived from an EMBL/GenBank/DDBJ whole genome shotgun (WGS) entry which is preliminary data.</text>
</comment>
<protein>
    <submittedName>
        <fullName evidence="6">NAD(P)/FAD-dependent oxidoreductase</fullName>
    </submittedName>
</protein>
<evidence type="ECO:0000259" key="4">
    <source>
        <dbReference type="Pfam" id="PF07992"/>
    </source>
</evidence>
<evidence type="ECO:0000313" key="6">
    <source>
        <dbReference type="EMBL" id="MSS43561.1"/>
    </source>
</evidence>
<feature type="domain" description="NADH-rubredoxin oxidoreductase C-terminal" evidence="5">
    <location>
        <begin position="314"/>
        <end position="378"/>
    </location>
</feature>
<accession>A0A844FHX4</accession>
<dbReference type="PANTHER" id="PTHR43429">
    <property type="entry name" value="PYRIDINE NUCLEOTIDE-DISULFIDE OXIDOREDUCTASE DOMAIN-CONTAINING"/>
    <property type="match status" value="1"/>
</dbReference>
<organism evidence="6 7">
    <name type="scientific">Anaerosalibacter bizertensis</name>
    <dbReference type="NCBI Taxonomy" id="932217"/>
    <lineage>
        <taxon>Bacteria</taxon>
        <taxon>Bacillati</taxon>
        <taxon>Bacillota</taxon>
        <taxon>Tissierellia</taxon>
        <taxon>Tissierellales</taxon>
        <taxon>Sporanaerobacteraceae</taxon>
        <taxon>Anaerosalibacter</taxon>
    </lineage>
</organism>
<dbReference type="Gene3D" id="3.30.390.30">
    <property type="match status" value="1"/>
</dbReference>
<dbReference type="PRINTS" id="PR00411">
    <property type="entry name" value="PNDRDTASEI"/>
</dbReference>
<dbReference type="PANTHER" id="PTHR43429:SF3">
    <property type="entry name" value="NITRITE REDUCTASE [NAD(P)H]"/>
    <property type="match status" value="1"/>
</dbReference>
<proteinExistence type="predicted"/>
<evidence type="ECO:0000313" key="7">
    <source>
        <dbReference type="Proteomes" id="UP000462760"/>
    </source>
</evidence>
<evidence type="ECO:0000256" key="2">
    <source>
        <dbReference type="ARBA" id="ARBA00022630"/>
    </source>
</evidence>
<dbReference type="InterPro" id="IPR041575">
    <property type="entry name" value="Rubredoxin_C"/>
</dbReference>
<dbReference type="Proteomes" id="UP000462760">
    <property type="component" value="Unassembled WGS sequence"/>
</dbReference>
<evidence type="ECO:0000256" key="3">
    <source>
        <dbReference type="ARBA" id="ARBA00022827"/>
    </source>
</evidence>
<dbReference type="Pfam" id="PF18267">
    <property type="entry name" value="Rubredoxin_C"/>
    <property type="match status" value="1"/>
</dbReference>
<comment type="cofactor">
    <cofactor evidence="1">
        <name>FAD</name>
        <dbReference type="ChEBI" id="CHEBI:57692"/>
    </cofactor>
</comment>
<reference evidence="6 7" key="1">
    <citation type="submission" date="2019-08" db="EMBL/GenBank/DDBJ databases">
        <title>In-depth cultivation of the pig gut microbiome towards novel bacterial diversity and tailored functional studies.</title>
        <authorList>
            <person name="Wylensek D."/>
            <person name="Hitch T.C.A."/>
            <person name="Clavel T."/>
        </authorList>
    </citation>
    <scope>NUCLEOTIDE SEQUENCE [LARGE SCALE GENOMIC DNA]</scope>
    <source>
        <strain evidence="6 7">Med78-601-WT-4W-RMD-3</strain>
    </source>
</reference>
<evidence type="ECO:0000256" key="1">
    <source>
        <dbReference type="ARBA" id="ARBA00001974"/>
    </source>
</evidence>
<dbReference type="InterPro" id="IPR023753">
    <property type="entry name" value="FAD/NAD-binding_dom"/>
</dbReference>
<keyword evidence="3" id="KW-0274">FAD</keyword>
<evidence type="ECO:0000259" key="5">
    <source>
        <dbReference type="Pfam" id="PF18267"/>
    </source>
</evidence>
<dbReference type="SUPFAM" id="SSF51905">
    <property type="entry name" value="FAD/NAD(P)-binding domain"/>
    <property type="match status" value="2"/>
</dbReference>
<dbReference type="InterPro" id="IPR050260">
    <property type="entry name" value="FAD-bd_OxRdtase"/>
</dbReference>
<dbReference type="GO" id="GO:0016491">
    <property type="term" value="F:oxidoreductase activity"/>
    <property type="evidence" value="ECO:0007669"/>
    <property type="project" value="InterPro"/>
</dbReference>
<name>A0A844FHX4_9FIRM</name>
<dbReference type="InterPro" id="IPR016156">
    <property type="entry name" value="FAD/NAD-linked_Rdtase_dimer_sf"/>
</dbReference>
<dbReference type="PRINTS" id="PR00368">
    <property type="entry name" value="FADPNR"/>
</dbReference>
<gene>
    <name evidence="6" type="ORF">FYJ27_07450</name>
</gene>
<dbReference type="AlphaFoldDB" id="A0A844FHX4"/>
<dbReference type="Pfam" id="PF07992">
    <property type="entry name" value="Pyr_redox_2"/>
    <property type="match status" value="1"/>
</dbReference>
<dbReference type="InterPro" id="IPR036188">
    <property type="entry name" value="FAD/NAD-bd_sf"/>
</dbReference>
<feature type="domain" description="FAD/NAD(P)-binding" evidence="4">
    <location>
        <begin position="5"/>
        <end position="295"/>
    </location>
</feature>
<sequence>MKKVDYLIIGNGIAGLSAAEQIRKNDENGSITMISNEPYFTYYRVRLTDCISKKVEDKELLVKKEEWYKEKNIEVILNKIVEKIDTDNSKIKLDDGKEIEYGKLLLATGSRPFIPPITGKYKKGVFALRTLKDLRYIQNYFSSCENVTVIGGGLLGIEAAYSVKQLDKKVNIIEHSPYLLSKQLDEEISRKLEAKLRDLGFNLYLGCSAEEILGQNIATGIKLDGDRQVSTDAVLVSSGVRPNLDLVRDTKIKCNRGIIVDKYLRTNIDNVYAAGDVAEVENAVLGLWTAGNEQGKIVGGNMTENIKEYISPTPFTTLRIGDISLFSAGNVKEFDKVYEHKGENGIHHKLFTNNDKITGVILFGDLSDMVKAKKAVLENMNVNDYLKNSVSFK</sequence>
<keyword evidence="2" id="KW-0285">Flavoprotein</keyword>